<sequence length="167" mass="16951">MRIVVHNPGGCELLRVCCPGDIAPDTAVCELTALVGEGVVGLDQSMDEDTDTEGEGEADAEGEGEAETVRGPGTPDMVPSLTLFESTHLTPLSPSTPVGLLAALADSLGVVTLTARHEVGSSPLPPPSSHAPSPPSPVCVSPSPLCHMPTLDLDLSSAIERGPALSV</sequence>
<reference evidence="2 3" key="1">
    <citation type="journal article" date="2018" name="PLoS ONE">
        <title>The draft genome of Kipferlia bialata reveals reductive genome evolution in fornicate parasites.</title>
        <authorList>
            <person name="Tanifuji G."/>
            <person name="Takabayashi S."/>
            <person name="Kume K."/>
            <person name="Takagi M."/>
            <person name="Nakayama T."/>
            <person name="Kamikawa R."/>
            <person name="Inagaki Y."/>
            <person name="Hashimoto T."/>
        </authorList>
    </citation>
    <scope>NUCLEOTIDE SEQUENCE [LARGE SCALE GENOMIC DNA]</scope>
    <source>
        <strain evidence="2">NY0173</strain>
    </source>
</reference>
<protein>
    <submittedName>
        <fullName evidence="2">Uncharacterized protein</fullName>
    </submittedName>
</protein>
<feature type="compositionally biased region" description="Acidic residues" evidence="1">
    <location>
        <begin position="45"/>
        <end position="66"/>
    </location>
</feature>
<evidence type="ECO:0000313" key="3">
    <source>
        <dbReference type="Proteomes" id="UP000265618"/>
    </source>
</evidence>
<feature type="compositionally biased region" description="Pro residues" evidence="1">
    <location>
        <begin position="123"/>
        <end position="137"/>
    </location>
</feature>
<keyword evidence="3" id="KW-1185">Reference proteome</keyword>
<feature type="region of interest" description="Disordered" evidence="1">
    <location>
        <begin position="41"/>
        <end position="79"/>
    </location>
</feature>
<comment type="caution">
    <text evidence="2">The sequence shown here is derived from an EMBL/GenBank/DDBJ whole genome shotgun (WGS) entry which is preliminary data.</text>
</comment>
<evidence type="ECO:0000256" key="1">
    <source>
        <dbReference type="SAM" id="MobiDB-lite"/>
    </source>
</evidence>
<accession>A0A391NU22</accession>
<feature type="region of interest" description="Disordered" evidence="1">
    <location>
        <begin position="119"/>
        <end position="138"/>
    </location>
</feature>
<dbReference type="Proteomes" id="UP000265618">
    <property type="component" value="Unassembled WGS sequence"/>
</dbReference>
<name>A0A391NU22_9EUKA</name>
<dbReference type="AlphaFoldDB" id="A0A391NU22"/>
<proteinExistence type="predicted"/>
<dbReference type="EMBL" id="BDIP01003775">
    <property type="protein sequence ID" value="GCA63496.1"/>
    <property type="molecule type" value="Genomic_DNA"/>
</dbReference>
<evidence type="ECO:0000313" key="2">
    <source>
        <dbReference type="EMBL" id="GCA63496.1"/>
    </source>
</evidence>
<organism evidence="2 3">
    <name type="scientific">Kipferlia bialata</name>
    <dbReference type="NCBI Taxonomy" id="797122"/>
    <lineage>
        <taxon>Eukaryota</taxon>
        <taxon>Metamonada</taxon>
        <taxon>Carpediemonas-like organisms</taxon>
        <taxon>Kipferlia</taxon>
    </lineage>
</organism>
<gene>
    <name evidence="2" type="ORF">KIPB_010285</name>
</gene>
<feature type="non-terminal residue" evidence="2">
    <location>
        <position position="167"/>
    </location>
</feature>